<dbReference type="PROSITE" id="PS00211">
    <property type="entry name" value="ABC_TRANSPORTER_1"/>
    <property type="match status" value="1"/>
</dbReference>
<dbReference type="STRING" id="28087.Lsai_2477"/>
<dbReference type="InterPro" id="IPR003439">
    <property type="entry name" value="ABC_transporter-like_ATP-bd"/>
</dbReference>
<evidence type="ECO:0000256" key="2">
    <source>
        <dbReference type="ARBA" id="ARBA00022448"/>
    </source>
</evidence>
<comment type="caution">
    <text evidence="6">The sequence shown here is derived from an EMBL/GenBank/DDBJ whole genome shotgun (WGS) entry which is preliminary data.</text>
</comment>
<dbReference type="Pfam" id="PF00005">
    <property type="entry name" value="ABC_tran"/>
    <property type="match status" value="1"/>
</dbReference>
<protein>
    <submittedName>
        <fullName evidence="6">ABC transporter ATP binding protein</fullName>
    </submittedName>
</protein>
<evidence type="ECO:0000259" key="5">
    <source>
        <dbReference type="PROSITE" id="PS50893"/>
    </source>
</evidence>
<evidence type="ECO:0000313" key="7">
    <source>
        <dbReference type="Proteomes" id="UP000054621"/>
    </source>
</evidence>
<evidence type="ECO:0000256" key="4">
    <source>
        <dbReference type="ARBA" id="ARBA00022840"/>
    </source>
</evidence>
<evidence type="ECO:0000256" key="3">
    <source>
        <dbReference type="ARBA" id="ARBA00022741"/>
    </source>
</evidence>
<dbReference type="PROSITE" id="PS50893">
    <property type="entry name" value="ABC_TRANSPORTER_2"/>
    <property type="match status" value="1"/>
</dbReference>
<dbReference type="SMART" id="SM00382">
    <property type="entry name" value="AAA"/>
    <property type="match status" value="1"/>
</dbReference>
<keyword evidence="2" id="KW-0813">Transport</keyword>
<dbReference type="InterPro" id="IPR018632">
    <property type="entry name" value="AAA-associated_dom_C"/>
</dbReference>
<dbReference type="AlphaFoldDB" id="A0A0W0YDB9"/>
<keyword evidence="4" id="KW-0067">ATP-binding</keyword>
<dbReference type="PATRIC" id="fig|28087.4.peg.2668"/>
<dbReference type="GO" id="GO:0005524">
    <property type="term" value="F:ATP binding"/>
    <property type="evidence" value="ECO:0007669"/>
    <property type="project" value="UniProtKB-KW"/>
</dbReference>
<organism evidence="6 7">
    <name type="scientific">Legionella sainthelensi</name>
    <dbReference type="NCBI Taxonomy" id="28087"/>
    <lineage>
        <taxon>Bacteria</taxon>
        <taxon>Pseudomonadati</taxon>
        <taxon>Pseudomonadota</taxon>
        <taxon>Gammaproteobacteria</taxon>
        <taxon>Legionellales</taxon>
        <taxon>Legionellaceae</taxon>
        <taxon>Legionella</taxon>
    </lineage>
</organism>
<sequence>MSETIISIESLSKSFKKSSDQNLLVLEDVNFKLQEGEIVALLGKSGSGKSTLLRIIAGLVAPTSGSITYRGKPVTRPVDGIAMVFQSFALMPWLTVLENVELGLEAQGVSREERRHRAIEAIDIIGLDGFESAFPKELSGGMRQRVGFARALVINPDVLLMDEPFSALDVLTAENLKSDLLELWKEKKTNTNGILLVTHNIEEAANLADRIVIFGNDPGYIRAELPVTLPQPRDPESSEFRALVDKIYTLMTTGPKEKAKRAQRERQIGLGYRLPEVEPSELTGLIETMTSFEERIDLPELADELMMNIDDLFPILETLEILGFAKVSAGDIQLSDLGKQFSEADLQERKQLFAQRLLEKVPLARYIRRILDEKVGHRVSEERFLSKLEDYLSEKEAERVLRTMIDWGRYAEIFAYDFNTGILSLENPGIGA</sequence>
<dbReference type="Pfam" id="PF09821">
    <property type="entry name" value="AAA_assoc_C"/>
    <property type="match status" value="1"/>
</dbReference>
<comment type="similarity">
    <text evidence="1">Belongs to the ABC transporter superfamily.</text>
</comment>
<accession>A0A0W0YDB9</accession>
<dbReference type="SUPFAM" id="SSF52540">
    <property type="entry name" value="P-loop containing nucleoside triphosphate hydrolases"/>
    <property type="match status" value="1"/>
</dbReference>
<dbReference type="CDD" id="cd03293">
    <property type="entry name" value="ABC_NrtD_SsuB_transporters"/>
    <property type="match status" value="1"/>
</dbReference>
<evidence type="ECO:0000313" key="6">
    <source>
        <dbReference type="EMBL" id="KTD54885.1"/>
    </source>
</evidence>
<keyword evidence="3" id="KW-0547">Nucleotide-binding</keyword>
<dbReference type="PANTHER" id="PTHR42788:SF13">
    <property type="entry name" value="ALIPHATIC SULFONATES IMPORT ATP-BINDING PROTEIN SSUB"/>
    <property type="match status" value="1"/>
</dbReference>
<evidence type="ECO:0000256" key="1">
    <source>
        <dbReference type="ARBA" id="ARBA00005417"/>
    </source>
</evidence>
<dbReference type="EMBL" id="LNYV01000036">
    <property type="protein sequence ID" value="KTD54885.1"/>
    <property type="molecule type" value="Genomic_DNA"/>
</dbReference>
<dbReference type="GO" id="GO:0016887">
    <property type="term" value="F:ATP hydrolysis activity"/>
    <property type="evidence" value="ECO:0007669"/>
    <property type="project" value="InterPro"/>
</dbReference>
<dbReference type="InterPro" id="IPR050166">
    <property type="entry name" value="ABC_transporter_ATP-bind"/>
</dbReference>
<dbReference type="eggNOG" id="COG4754">
    <property type="taxonomic scope" value="Bacteria"/>
</dbReference>
<dbReference type="eggNOG" id="COG1116">
    <property type="taxonomic scope" value="Bacteria"/>
</dbReference>
<feature type="domain" description="ABC transporter" evidence="5">
    <location>
        <begin position="6"/>
        <end position="241"/>
    </location>
</feature>
<dbReference type="InterPro" id="IPR027417">
    <property type="entry name" value="P-loop_NTPase"/>
</dbReference>
<dbReference type="PANTHER" id="PTHR42788">
    <property type="entry name" value="TAURINE IMPORT ATP-BINDING PROTEIN-RELATED"/>
    <property type="match status" value="1"/>
</dbReference>
<dbReference type="OrthoDB" id="9802264at2"/>
<dbReference type="Gene3D" id="3.40.50.300">
    <property type="entry name" value="P-loop containing nucleotide triphosphate hydrolases"/>
    <property type="match status" value="1"/>
</dbReference>
<dbReference type="InterPro" id="IPR017871">
    <property type="entry name" value="ABC_transporter-like_CS"/>
</dbReference>
<name>A0A0W0YDB9_9GAMM</name>
<dbReference type="Proteomes" id="UP000054621">
    <property type="component" value="Unassembled WGS sequence"/>
</dbReference>
<dbReference type="InterPro" id="IPR003593">
    <property type="entry name" value="AAA+_ATPase"/>
</dbReference>
<gene>
    <name evidence="6" type="primary">abcT3</name>
    <name evidence="6" type="ORF">Lsai_2477</name>
</gene>
<dbReference type="RefSeq" id="WP_027270544.1">
    <property type="nucleotide sequence ID" value="NZ_CAAAJE010000008.1"/>
</dbReference>
<reference evidence="6 7" key="1">
    <citation type="submission" date="2015-11" db="EMBL/GenBank/DDBJ databases">
        <title>Genomic analysis of 38 Legionella species identifies large and diverse effector repertoires.</title>
        <authorList>
            <person name="Burstein D."/>
            <person name="Amaro F."/>
            <person name="Zusman T."/>
            <person name="Lifshitz Z."/>
            <person name="Cohen O."/>
            <person name="Gilbert J.A."/>
            <person name="Pupko T."/>
            <person name="Shuman H.A."/>
            <person name="Segal G."/>
        </authorList>
    </citation>
    <scope>NUCLEOTIDE SEQUENCE [LARGE SCALE GENOMIC DNA]</scope>
    <source>
        <strain evidence="6 7">Mt.St.Helens-4</strain>
    </source>
</reference>
<proteinExistence type="inferred from homology"/>